<keyword evidence="1" id="KW-0812">Transmembrane</keyword>
<dbReference type="OrthoDB" id="2548253at2759"/>
<keyword evidence="1" id="KW-0472">Membrane</keyword>
<sequence>MRPRLYGKTSAYFLFFLSSMSDATKGNVHVPLVVGPGARSRRKSISGYKYLFMTSILTTLLFFDLYLATQATIFTGVTEPHRPYITAVSFGDIGRAHVVQPLTGREQTFDMAASVWARTADPDGRRTQTRGGDKSVVETVLFSDNVFRDKNLFATVNFTVPTAFF</sequence>
<evidence type="ECO:0000256" key="1">
    <source>
        <dbReference type="SAM" id="Phobius"/>
    </source>
</evidence>
<gene>
    <name evidence="2" type="ORF">Hypma_011100</name>
</gene>
<keyword evidence="1" id="KW-1133">Transmembrane helix</keyword>
<accession>A0A369JIR7</accession>
<protein>
    <submittedName>
        <fullName evidence="2">Uncharacterized protein</fullName>
    </submittedName>
</protein>
<comment type="caution">
    <text evidence="2">The sequence shown here is derived from an EMBL/GenBank/DDBJ whole genome shotgun (WGS) entry which is preliminary data.</text>
</comment>
<name>A0A369JIR7_HYPMA</name>
<dbReference type="Proteomes" id="UP000076154">
    <property type="component" value="Unassembled WGS sequence"/>
</dbReference>
<keyword evidence="3" id="KW-1185">Reference proteome</keyword>
<organism evidence="2 3">
    <name type="scientific">Hypsizygus marmoreus</name>
    <name type="common">White beech mushroom</name>
    <name type="synonym">Agaricus marmoreus</name>
    <dbReference type="NCBI Taxonomy" id="39966"/>
    <lineage>
        <taxon>Eukaryota</taxon>
        <taxon>Fungi</taxon>
        <taxon>Dikarya</taxon>
        <taxon>Basidiomycota</taxon>
        <taxon>Agaricomycotina</taxon>
        <taxon>Agaricomycetes</taxon>
        <taxon>Agaricomycetidae</taxon>
        <taxon>Agaricales</taxon>
        <taxon>Tricholomatineae</taxon>
        <taxon>Lyophyllaceae</taxon>
        <taxon>Hypsizygus</taxon>
    </lineage>
</organism>
<dbReference type="AlphaFoldDB" id="A0A369JIR7"/>
<evidence type="ECO:0000313" key="2">
    <source>
        <dbReference type="EMBL" id="RDB22091.1"/>
    </source>
</evidence>
<dbReference type="InParanoid" id="A0A369JIR7"/>
<evidence type="ECO:0000313" key="3">
    <source>
        <dbReference type="Proteomes" id="UP000076154"/>
    </source>
</evidence>
<feature type="transmembrane region" description="Helical" evidence="1">
    <location>
        <begin position="47"/>
        <end position="67"/>
    </location>
</feature>
<dbReference type="EMBL" id="LUEZ02000053">
    <property type="protein sequence ID" value="RDB22091.1"/>
    <property type="molecule type" value="Genomic_DNA"/>
</dbReference>
<proteinExistence type="predicted"/>
<reference evidence="2" key="1">
    <citation type="submission" date="2018-04" db="EMBL/GenBank/DDBJ databases">
        <title>Whole genome sequencing of Hypsizygus marmoreus.</title>
        <authorList>
            <person name="Choi I.-G."/>
            <person name="Min B."/>
            <person name="Kim J.-G."/>
            <person name="Kim S."/>
            <person name="Oh Y.-L."/>
            <person name="Kong W.-S."/>
            <person name="Park H."/>
            <person name="Jeong J."/>
            <person name="Song E.-S."/>
        </authorList>
    </citation>
    <scope>NUCLEOTIDE SEQUENCE [LARGE SCALE GENOMIC DNA]</scope>
    <source>
        <strain evidence="2">51987-8</strain>
    </source>
</reference>